<dbReference type="PANTHER" id="PTHR31672:SF13">
    <property type="entry name" value="F-BOX PROTEIN CPR30-LIKE"/>
    <property type="match status" value="1"/>
</dbReference>
<name>A0A8T1Z4R2_9BRAS</name>
<reference evidence="2 3" key="1">
    <citation type="submission" date="2020-12" db="EMBL/GenBank/DDBJ databases">
        <title>Concerted genomic and epigenomic changes stabilize Arabidopsis allopolyploids.</title>
        <authorList>
            <person name="Chen Z."/>
        </authorList>
    </citation>
    <scope>NUCLEOTIDE SEQUENCE [LARGE SCALE GENOMIC DNA]</scope>
    <source>
        <strain evidence="2">Allo738</strain>
        <tissue evidence="2">Leaf</tissue>
    </source>
</reference>
<dbReference type="PROSITE" id="PS50181">
    <property type="entry name" value="FBOX"/>
    <property type="match status" value="1"/>
</dbReference>
<keyword evidence="3" id="KW-1185">Reference proteome</keyword>
<evidence type="ECO:0000313" key="2">
    <source>
        <dbReference type="EMBL" id="KAG7553406.1"/>
    </source>
</evidence>
<dbReference type="AlphaFoldDB" id="A0A8T1Z4R2"/>
<comment type="caution">
    <text evidence="2">The sequence shown here is derived from an EMBL/GenBank/DDBJ whole genome shotgun (WGS) entry which is preliminary data.</text>
</comment>
<dbReference type="InterPro" id="IPR001810">
    <property type="entry name" value="F-box_dom"/>
</dbReference>
<dbReference type="PANTHER" id="PTHR31672">
    <property type="entry name" value="BNACNNG10540D PROTEIN"/>
    <property type="match status" value="1"/>
</dbReference>
<dbReference type="Pfam" id="PF07734">
    <property type="entry name" value="FBA_1"/>
    <property type="match status" value="1"/>
</dbReference>
<dbReference type="InterPro" id="IPR050796">
    <property type="entry name" value="SCF_F-box_component"/>
</dbReference>
<dbReference type="InterPro" id="IPR006527">
    <property type="entry name" value="F-box-assoc_dom_typ1"/>
</dbReference>
<proteinExistence type="predicted"/>
<dbReference type="EMBL" id="JAEFBK010000011">
    <property type="protein sequence ID" value="KAG7553406.1"/>
    <property type="molecule type" value="Genomic_DNA"/>
</dbReference>
<gene>
    <name evidence="2" type="ORF">ISN45_Aa06g039330</name>
</gene>
<sequence>MMSDLPRDRFDPMMMSDLPRDMAEEVLSRLPVTSLREVRLTCKKWNRLTKSQSFLKKHIAKKKKQIEVVMMLESRVSLMSVNLLYPCVERIGNLDADQIDISKIFHCDGLFLCMTNSGLVIWNPYLGKKSWIQHRNSYHRWDMYALGYEKKKTSKYSKVLRFVNNHDPNVNHRICEFEIYSNSSWKVLDDLNLDWAILFNHRGLSLKGNTYWYAQEKIDLDGPPVIRDLPGFLLSFDFTTERFGPRLPLPFHAFFGDTVTLSSVREDQLAVLFQKRGVSGYTVKIWISTKIEPNAVSWGTSLFLAVDMKPLTGFQFDRYAGSFFVDEEKNVAVVLDKDSGKSRNIAYIIGKNGYLKQVDLGESRNRFCYPLVCSYVPSSLQIELGNNLI</sequence>
<dbReference type="Pfam" id="PF00646">
    <property type="entry name" value="F-box"/>
    <property type="match status" value="1"/>
</dbReference>
<evidence type="ECO:0000259" key="1">
    <source>
        <dbReference type="PROSITE" id="PS50181"/>
    </source>
</evidence>
<accession>A0A8T1Z4R2</accession>
<dbReference type="NCBIfam" id="TIGR01640">
    <property type="entry name" value="F_box_assoc_1"/>
    <property type="match status" value="1"/>
</dbReference>
<organism evidence="2 3">
    <name type="scientific">Arabidopsis thaliana x Arabidopsis arenosa</name>
    <dbReference type="NCBI Taxonomy" id="1240361"/>
    <lineage>
        <taxon>Eukaryota</taxon>
        <taxon>Viridiplantae</taxon>
        <taxon>Streptophyta</taxon>
        <taxon>Embryophyta</taxon>
        <taxon>Tracheophyta</taxon>
        <taxon>Spermatophyta</taxon>
        <taxon>Magnoliopsida</taxon>
        <taxon>eudicotyledons</taxon>
        <taxon>Gunneridae</taxon>
        <taxon>Pentapetalae</taxon>
        <taxon>rosids</taxon>
        <taxon>malvids</taxon>
        <taxon>Brassicales</taxon>
        <taxon>Brassicaceae</taxon>
        <taxon>Camelineae</taxon>
        <taxon>Arabidopsis</taxon>
    </lineage>
</organism>
<dbReference type="InterPro" id="IPR017451">
    <property type="entry name" value="F-box-assoc_interact_dom"/>
</dbReference>
<evidence type="ECO:0000313" key="3">
    <source>
        <dbReference type="Proteomes" id="UP000694240"/>
    </source>
</evidence>
<feature type="domain" description="F-box" evidence="1">
    <location>
        <begin position="12"/>
        <end position="58"/>
    </location>
</feature>
<dbReference type="SMART" id="SM00256">
    <property type="entry name" value="FBOX"/>
    <property type="match status" value="1"/>
</dbReference>
<dbReference type="CDD" id="cd22157">
    <property type="entry name" value="F-box_AtFBW1-like"/>
    <property type="match status" value="1"/>
</dbReference>
<dbReference type="Proteomes" id="UP000694240">
    <property type="component" value="Chromosome 11"/>
</dbReference>
<protein>
    <submittedName>
        <fullName evidence="2">F-box domain</fullName>
    </submittedName>
</protein>